<sequence>MGQAGNKLPLNATKGEVQRLHKIGGMRDVEN</sequence>
<dbReference type="AlphaFoldDB" id="A0A0F9QVD8"/>
<comment type="caution">
    <text evidence="1">The sequence shown here is derived from an EMBL/GenBank/DDBJ whole genome shotgun (WGS) entry which is preliminary data.</text>
</comment>
<protein>
    <submittedName>
        <fullName evidence="1">Uncharacterized protein</fullName>
    </submittedName>
</protein>
<organism evidence="1">
    <name type="scientific">marine sediment metagenome</name>
    <dbReference type="NCBI Taxonomy" id="412755"/>
    <lineage>
        <taxon>unclassified sequences</taxon>
        <taxon>metagenomes</taxon>
        <taxon>ecological metagenomes</taxon>
    </lineage>
</organism>
<name>A0A0F9QVD8_9ZZZZ</name>
<evidence type="ECO:0000313" key="1">
    <source>
        <dbReference type="EMBL" id="KKN40942.1"/>
    </source>
</evidence>
<reference evidence="1" key="1">
    <citation type="journal article" date="2015" name="Nature">
        <title>Complex archaea that bridge the gap between prokaryotes and eukaryotes.</title>
        <authorList>
            <person name="Spang A."/>
            <person name="Saw J.H."/>
            <person name="Jorgensen S.L."/>
            <person name="Zaremba-Niedzwiedzka K."/>
            <person name="Martijn J."/>
            <person name="Lind A.E."/>
            <person name="van Eijk R."/>
            <person name="Schleper C."/>
            <person name="Guy L."/>
            <person name="Ettema T.J."/>
        </authorList>
    </citation>
    <scope>NUCLEOTIDE SEQUENCE</scope>
</reference>
<dbReference type="EMBL" id="LAZR01001677">
    <property type="protein sequence ID" value="KKN40942.1"/>
    <property type="molecule type" value="Genomic_DNA"/>
</dbReference>
<accession>A0A0F9QVD8</accession>
<gene>
    <name evidence="1" type="ORF">LCGC14_0728270</name>
</gene>
<proteinExistence type="predicted"/>